<keyword evidence="2" id="KW-0472">Membrane</keyword>
<feature type="transmembrane region" description="Helical" evidence="2">
    <location>
        <begin position="59"/>
        <end position="83"/>
    </location>
</feature>
<evidence type="ECO:0000313" key="3">
    <source>
        <dbReference type="EMBL" id="KAK8778500.1"/>
    </source>
</evidence>
<evidence type="ECO:0000256" key="2">
    <source>
        <dbReference type="SAM" id="Phobius"/>
    </source>
</evidence>
<reference evidence="3 4" key="1">
    <citation type="journal article" date="2023" name="Arcadia Sci">
        <title>De novo assembly of a long-read Amblyomma americanum tick genome.</title>
        <authorList>
            <person name="Chou S."/>
            <person name="Poskanzer K.E."/>
            <person name="Rollins M."/>
            <person name="Thuy-Boun P.S."/>
        </authorList>
    </citation>
    <scope>NUCLEOTIDE SEQUENCE [LARGE SCALE GENOMIC DNA]</scope>
    <source>
        <strain evidence="3">F_SG_1</strain>
        <tissue evidence="3">Salivary glands</tissue>
    </source>
</reference>
<keyword evidence="4" id="KW-1185">Reference proteome</keyword>
<dbReference type="AlphaFoldDB" id="A0AAQ4EUU7"/>
<gene>
    <name evidence="3" type="ORF">V5799_020159</name>
</gene>
<feature type="region of interest" description="Disordered" evidence="1">
    <location>
        <begin position="1"/>
        <end position="54"/>
    </location>
</feature>
<protein>
    <submittedName>
        <fullName evidence="3">Uncharacterized protein</fullName>
    </submittedName>
</protein>
<sequence>MSAHPERPLRSILRGSKKAPPENSEAPVPAVDVGEAHRRQSDSPSIHNWGDLNEPGNQAAVASFVACVLITLAVLVSAAYFYVSGDAGEREASPATDPVDAIDTNATEAAATAIPQRRVGEVTGSNEDDSAGSYTEEATTWDNDPHVSAYET</sequence>
<feature type="compositionally biased region" description="Polar residues" evidence="1">
    <location>
        <begin position="132"/>
        <end position="142"/>
    </location>
</feature>
<keyword evidence="2" id="KW-0812">Transmembrane</keyword>
<proteinExistence type="predicted"/>
<evidence type="ECO:0000313" key="4">
    <source>
        <dbReference type="Proteomes" id="UP001321473"/>
    </source>
</evidence>
<evidence type="ECO:0000256" key="1">
    <source>
        <dbReference type="SAM" id="MobiDB-lite"/>
    </source>
</evidence>
<comment type="caution">
    <text evidence="3">The sequence shown here is derived from an EMBL/GenBank/DDBJ whole genome shotgun (WGS) entry which is preliminary data.</text>
</comment>
<organism evidence="3 4">
    <name type="scientific">Amblyomma americanum</name>
    <name type="common">Lone star tick</name>
    <dbReference type="NCBI Taxonomy" id="6943"/>
    <lineage>
        <taxon>Eukaryota</taxon>
        <taxon>Metazoa</taxon>
        <taxon>Ecdysozoa</taxon>
        <taxon>Arthropoda</taxon>
        <taxon>Chelicerata</taxon>
        <taxon>Arachnida</taxon>
        <taxon>Acari</taxon>
        <taxon>Parasitiformes</taxon>
        <taxon>Ixodida</taxon>
        <taxon>Ixodoidea</taxon>
        <taxon>Ixodidae</taxon>
        <taxon>Amblyomminae</taxon>
        <taxon>Amblyomma</taxon>
    </lineage>
</organism>
<keyword evidence="2" id="KW-1133">Transmembrane helix</keyword>
<accession>A0AAQ4EUU7</accession>
<dbReference type="Proteomes" id="UP001321473">
    <property type="component" value="Unassembled WGS sequence"/>
</dbReference>
<name>A0AAQ4EUU7_AMBAM</name>
<feature type="region of interest" description="Disordered" evidence="1">
    <location>
        <begin position="108"/>
        <end position="152"/>
    </location>
</feature>
<dbReference type="EMBL" id="JARKHS020010697">
    <property type="protein sequence ID" value="KAK8778500.1"/>
    <property type="molecule type" value="Genomic_DNA"/>
</dbReference>